<feature type="compositionally biased region" description="Basic and acidic residues" evidence="1">
    <location>
        <begin position="1"/>
        <end position="20"/>
    </location>
</feature>
<evidence type="ECO:0000256" key="1">
    <source>
        <dbReference type="SAM" id="MobiDB-lite"/>
    </source>
</evidence>
<gene>
    <name evidence="2" type="ORF">O6P43_033020</name>
</gene>
<sequence>MDFGGDEDKGKRESLEKSEENNWEETESSSDEDDDLDWEHEDIIEQLKQEIRNARTGGLTTILEEDEEELESPQMVQGLKPLKIEEKVEYKDIMNEIHKVYKTYVEKMRKLDVLNYQTMHAIGFLQLKDPVKLISMQNPKVPGAKPLLSQNLWPLKAQKNIDDPMLKFVGELNRDLELVYVGQVCLSWEILHWQQGKAQELKEYDLQGCHQYNQVADEFQLFQVLLQRFIENEPFQGPRVRNYVKNRCVIRNLLQVPAIRDDYTKDKNIKREYGNEISSKMLTEIINESMRVFREFVCADKDEDGLMIKVSRQRVVDCKDSGSSKLVIDVRTNLQKKEKKLKDILRTRNCLVKKFQKHRVRQLEHDQFLAQVELKLISKVLSLSKLTEDQLIWCHEKLDRITIADRKVHVEPSFLLFPC</sequence>
<keyword evidence="2" id="KW-0687">Ribonucleoprotein</keyword>
<dbReference type="InterPro" id="IPR012870">
    <property type="entry name" value="DUF1666"/>
</dbReference>
<keyword evidence="2" id="KW-0689">Ribosomal protein</keyword>
<dbReference type="KEGG" id="qsa:O6P43_033020"/>
<reference evidence="2" key="1">
    <citation type="journal article" date="2023" name="Science">
        <title>Elucidation of the pathway for biosynthesis of saponin adjuvants from the soapbark tree.</title>
        <authorList>
            <person name="Reed J."/>
            <person name="Orme A."/>
            <person name="El-Demerdash A."/>
            <person name="Owen C."/>
            <person name="Martin L.B.B."/>
            <person name="Misra R.C."/>
            <person name="Kikuchi S."/>
            <person name="Rejzek M."/>
            <person name="Martin A.C."/>
            <person name="Harkess A."/>
            <person name="Leebens-Mack J."/>
            <person name="Louveau T."/>
            <person name="Stephenson M.J."/>
            <person name="Osbourn A."/>
        </authorList>
    </citation>
    <scope>NUCLEOTIDE SEQUENCE</scope>
    <source>
        <strain evidence="2">S10</strain>
    </source>
</reference>
<dbReference type="PANTHER" id="PTHR46741">
    <property type="entry name" value="OS09G0413600 PROTEIN"/>
    <property type="match status" value="1"/>
</dbReference>
<dbReference type="Pfam" id="PF07891">
    <property type="entry name" value="DUF1666"/>
    <property type="match status" value="1"/>
</dbReference>
<feature type="region of interest" description="Disordered" evidence="1">
    <location>
        <begin position="1"/>
        <end position="41"/>
    </location>
</feature>
<proteinExistence type="predicted"/>
<protein>
    <submittedName>
        <fullName evidence="2">Ribosomal protein L34Ae</fullName>
    </submittedName>
</protein>
<dbReference type="PANTHER" id="PTHR46741:SF4">
    <property type="entry name" value="FINGER FYVE DOMAIN PROTEIN, PUTATIVE (DUF1666)-RELATED"/>
    <property type="match status" value="1"/>
</dbReference>
<keyword evidence="3" id="KW-1185">Reference proteome</keyword>
<evidence type="ECO:0000313" key="3">
    <source>
        <dbReference type="Proteomes" id="UP001163823"/>
    </source>
</evidence>
<evidence type="ECO:0000313" key="2">
    <source>
        <dbReference type="EMBL" id="KAJ7943479.1"/>
    </source>
</evidence>
<comment type="caution">
    <text evidence="2">The sequence shown here is derived from an EMBL/GenBank/DDBJ whole genome shotgun (WGS) entry which is preliminary data.</text>
</comment>
<dbReference type="AlphaFoldDB" id="A0AAD7KPA8"/>
<accession>A0AAD7KPA8</accession>
<dbReference type="GO" id="GO:0005840">
    <property type="term" value="C:ribosome"/>
    <property type="evidence" value="ECO:0007669"/>
    <property type="project" value="UniProtKB-KW"/>
</dbReference>
<dbReference type="EMBL" id="JARAOO010000014">
    <property type="protein sequence ID" value="KAJ7943479.1"/>
    <property type="molecule type" value="Genomic_DNA"/>
</dbReference>
<organism evidence="2 3">
    <name type="scientific">Quillaja saponaria</name>
    <name type="common">Soap bark tree</name>
    <dbReference type="NCBI Taxonomy" id="32244"/>
    <lineage>
        <taxon>Eukaryota</taxon>
        <taxon>Viridiplantae</taxon>
        <taxon>Streptophyta</taxon>
        <taxon>Embryophyta</taxon>
        <taxon>Tracheophyta</taxon>
        <taxon>Spermatophyta</taxon>
        <taxon>Magnoliopsida</taxon>
        <taxon>eudicotyledons</taxon>
        <taxon>Gunneridae</taxon>
        <taxon>Pentapetalae</taxon>
        <taxon>rosids</taxon>
        <taxon>fabids</taxon>
        <taxon>Fabales</taxon>
        <taxon>Quillajaceae</taxon>
        <taxon>Quillaja</taxon>
    </lineage>
</organism>
<name>A0AAD7KPA8_QUISA</name>
<feature type="compositionally biased region" description="Acidic residues" evidence="1">
    <location>
        <begin position="21"/>
        <end position="40"/>
    </location>
</feature>
<dbReference type="Proteomes" id="UP001163823">
    <property type="component" value="Chromosome 14"/>
</dbReference>